<reference evidence="2 3" key="1">
    <citation type="journal article" date="2012" name="PLoS ONE">
        <title>Sequence and analysis of the genome of the pathogenic yeast Candida orthopsilosis.</title>
        <authorList>
            <person name="Riccombeni A."/>
            <person name="Vidanes G."/>
            <person name="Proux-Wera E."/>
            <person name="Wolfe K.H."/>
            <person name="Butler G."/>
        </authorList>
    </citation>
    <scope>NUCLEOTIDE SEQUENCE [LARGE SCALE GENOMIC DNA]</scope>
    <source>
        <strain evidence="2 3">Co 90-125</strain>
    </source>
</reference>
<feature type="region of interest" description="Disordered" evidence="1">
    <location>
        <begin position="119"/>
        <end position="157"/>
    </location>
</feature>
<dbReference type="EMBL" id="HE681723">
    <property type="protein sequence ID" value="CCG24216.1"/>
    <property type="molecule type" value="Genomic_DNA"/>
</dbReference>
<evidence type="ECO:0000256" key="1">
    <source>
        <dbReference type="SAM" id="MobiDB-lite"/>
    </source>
</evidence>
<dbReference type="OrthoDB" id="4093331at2759"/>
<protein>
    <submittedName>
        <fullName evidence="2">Uncharacterized protein</fullName>
    </submittedName>
</protein>
<dbReference type="RefSeq" id="XP_003870346.1">
    <property type="nucleotide sequence ID" value="XM_003870297.1"/>
</dbReference>
<evidence type="ECO:0000313" key="3">
    <source>
        <dbReference type="Proteomes" id="UP000005018"/>
    </source>
</evidence>
<sequence length="317" mass="35894">MSNRVFDNSENKNSIKPFNKDSQNENALISSKVSNFRPTSRFKRVPLGGKNQNTNTFELNRSKSTINSNLSSLKPNNKPPSLVKSNSSLGFQSVPVYQENTNKQAGQFQNAEPWTAEIGTKQVGESSRNSMSLPRSNRNIKKRVSLDEQSHPALLSPKKPKLFQTDSLVKSDGTKRQPISNFETTLSERTEAMNARHIVNNDITRNNVDPIKPTNRRHSIDAMVSQHWQDEIEFIPQDYTKKDSELLISFNDDELQYFSTPNVSHEFKSTPPNEDLDLELDFEDGTGDEELDANMTVDGNEKEGFGLNDEDLRNLLD</sequence>
<feature type="region of interest" description="Disordered" evidence="1">
    <location>
        <begin position="284"/>
        <end position="317"/>
    </location>
</feature>
<evidence type="ECO:0000313" key="2">
    <source>
        <dbReference type="EMBL" id="CCG24216.1"/>
    </source>
</evidence>
<feature type="compositionally biased region" description="Polar residues" evidence="1">
    <location>
        <begin position="24"/>
        <end position="33"/>
    </location>
</feature>
<proteinExistence type="predicted"/>
<dbReference type="KEGG" id="cot:CORT_0E06340"/>
<dbReference type="GeneID" id="14540711"/>
<dbReference type="AlphaFoldDB" id="H8X8B7"/>
<accession>H8X8B7</accession>
<dbReference type="Proteomes" id="UP000005018">
    <property type="component" value="Chromosome 5"/>
</dbReference>
<keyword evidence="3" id="KW-1185">Reference proteome</keyword>
<organism evidence="2 3">
    <name type="scientific">Candida orthopsilosis (strain 90-125)</name>
    <name type="common">Yeast</name>
    <dbReference type="NCBI Taxonomy" id="1136231"/>
    <lineage>
        <taxon>Eukaryota</taxon>
        <taxon>Fungi</taxon>
        <taxon>Dikarya</taxon>
        <taxon>Ascomycota</taxon>
        <taxon>Saccharomycotina</taxon>
        <taxon>Pichiomycetes</taxon>
        <taxon>Debaryomycetaceae</taxon>
        <taxon>Candida/Lodderomyces clade</taxon>
        <taxon>Candida</taxon>
    </lineage>
</organism>
<feature type="region of interest" description="Disordered" evidence="1">
    <location>
        <begin position="1"/>
        <end position="33"/>
    </location>
</feature>
<feature type="compositionally biased region" description="Basic and acidic residues" evidence="1">
    <location>
        <begin position="299"/>
        <end position="317"/>
    </location>
</feature>
<feature type="compositionally biased region" description="Polar residues" evidence="1">
    <location>
        <begin position="123"/>
        <end position="137"/>
    </location>
</feature>
<feature type="compositionally biased region" description="Polar residues" evidence="1">
    <location>
        <begin position="1"/>
        <end position="17"/>
    </location>
</feature>
<dbReference type="HOGENOM" id="CLU_855286_0_0_1"/>
<gene>
    <name evidence="2" type="ORF">CORT_0E06340</name>
</gene>
<name>H8X8B7_CANO9</name>